<dbReference type="GO" id="GO:0043024">
    <property type="term" value="F:ribosomal small subunit binding"/>
    <property type="evidence" value="ECO:0007669"/>
    <property type="project" value="TreeGrafter"/>
</dbReference>
<comment type="subcellular location">
    <subcellularLocation>
        <location evidence="2">Cytoplasm</location>
    </subcellularLocation>
</comment>
<comment type="similarity">
    <text evidence="2">Belongs to the RbfA family.</text>
</comment>
<evidence type="ECO:0000313" key="3">
    <source>
        <dbReference type="EMBL" id="OGC36594.1"/>
    </source>
</evidence>
<reference evidence="3 4" key="1">
    <citation type="journal article" date="2016" name="Nat. Commun.">
        <title>Thousands of microbial genomes shed light on interconnected biogeochemical processes in an aquifer system.</title>
        <authorList>
            <person name="Anantharaman K."/>
            <person name="Brown C.T."/>
            <person name="Hug L.A."/>
            <person name="Sharon I."/>
            <person name="Castelle C.J."/>
            <person name="Probst A.J."/>
            <person name="Thomas B.C."/>
            <person name="Singh A."/>
            <person name="Wilkins M.J."/>
            <person name="Karaoz U."/>
            <person name="Brodie E.L."/>
            <person name="Williams K.H."/>
            <person name="Hubbard S.S."/>
            <person name="Banfield J.F."/>
        </authorList>
    </citation>
    <scope>NUCLEOTIDE SEQUENCE [LARGE SCALE GENOMIC DNA]</scope>
</reference>
<comment type="caution">
    <text evidence="3">The sequence shown here is derived from an EMBL/GenBank/DDBJ whole genome shotgun (WGS) entry which is preliminary data.</text>
</comment>
<dbReference type="Gene3D" id="3.30.300.20">
    <property type="match status" value="1"/>
</dbReference>
<protein>
    <recommendedName>
        <fullName evidence="2">Ribosome-binding factor A</fullName>
    </recommendedName>
</protein>
<dbReference type="SUPFAM" id="SSF89919">
    <property type="entry name" value="Ribosome-binding factor A, RbfA"/>
    <property type="match status" value="1"/>
</dbReference>
<proteinExistence type="inferred from homology"/>
<dbReference type="InterPro" id="IPR020053">
    <property type="entry name" value="Ribosome-bd_factorA_CS"/>
</dbReference>
<dbReference type="GO" id="GO:0005829">
    <property type="term" value="C:cytosol"/>
    <property type="evidence" value="ECO:0007669"/>
    <property type="project" value="TreeGrafter"/>
</dbReference>
<dbReference type="InterPro" id="IPR023799">
    <property type="entry name" value="RbfA_dom_sf"/>
</dbReference>
<evidence type="ECO:0000256" key="2">
    <source>
        <dbReference type="HAMAP-Rule" id="MF_00003"/>
    </source>
</evidence>
<dbReference type="Proteomes" id="UP000178951">
    <property type="component" value="Unassembled WGS sequence"/>
</dbReference>
<dbReference type="InterPro" id="IPR015946">
    <property type="entry name" value="KH_dom-like_a/b"/>
</dbReference>
<accession>A0A1F4TV47</accession>
<evidence type="ECO:0000256" key="1">
    <source>
        <dbReference type="ARBA" id="ARBA00022517"/>
    </source>
</evidence>
<dbReference type="EMBL" id="MEUF01000011">
    <property type="protein sequence ID" value="OGC36594.1"/>
    <property type="molecule type" value="Genomic_DNA"/>
</dbReference>
<dbReference type="HAMAP" id="MF_00003">
    <property type="entry name" value="RbfA"/>
    <property type="match status" value="1"/>
</dbReference>
<evidence type="ECO:0000313" key="4">
    <source>
        <dbReference type="Proteomes" id="UP000178951"/>
    </source>
</evidence>
<keyword evidence="1 2" id="KW-0690">Ribosome biogenesis</keyword>
<dbReference type="NCBIfam" id="TIGR00082">
    <property type="entry name" value="rbfA"/>
    <property type="match status" value="1"/>
</dbReference>
<dbReference type="PANTHER" id="PTHR33515">
    <property type="entry name" value="RIBOSOME-BINDING FACTOR A, CHLOROPLASTIC-RELATED"/>
    <property type="match status" value="1"/>
</dbReference>
<dbReference type="Pfam" id="PF02033">
    <property type="entry name" value="RBFA"/>
    <property type="match status" value="1"/>
</dbReference>
<sequence length="114" mass="13511">MSFRILKINELLKSNLGEIFRRDGNFKDALVTISQVETTNDLREAKIFVSIFPSKMSEKLMENLNRRKGFFQKELHGKLYMKPMPKIFFVPDRSQEKTEAIEEVIRREKKEEGK</sequence>
<comment type="subunit">
    <text evidence="2">Monomer. Binds 30S ribosomal subunits, but not 50S ribosomal subunits or 70S ribosomes.</text>
</comment>
<keyword evidence="2" id="KW-0963">Cytoplasm</keyword>
<dbReference type="PANTHER" id="PTHR33515:SF1">
    <property type="entry name" value="RIBOSOME-BINDING FACTOR A, CHLOROPLASTIC-RELATED"/>
    <property type="match status" value="1"/>
</dbReference>
<dbReference type="GO" id="GO:0030490">
    <property type="term" value="P:maturation of SSU-rRNA"/>
    <property type="evidence" value="ECO:0007669"/>
    <property type="project" value="UniProtKB-UniRule"/>
</dbReference>
<dbReference type="STRING" id="1802583.A2311_00265"/>
<name>A0A1F4TV47_UNCSA</name>
<organism evidence="3 4">
    <name type="scientific">candidate division WOR-1 bacterium RIFOXYB2_FULL_48_7</name>
    <dbReference type="NCBI Taxonomy" id="1802583"/>
    <lineage>
        <taxon>Bacteria</taxon>
        <taxon>Bacillati</taxon>
        <taxon>Saganbacteria</taxon>
    </lineage>
</organism>
<dbReference type="InterPro" id="IPR000238">
    <property type="entry name" value="RbfA"/>
</dbReference>
<dbReference type="PROSITE" id="PS01319">
    <property type="entry name" value="RBFA"/>
    <property type="match status" value="1"/>
</dbReference>
<dbReference type="AlphaFoldDB" id="A0A1F4TV47"/>
<comment type="function">
    <text evidence="2">One of several proteins that assist in the late maturation steps of the functional core of the 30S ribosomal subunit. Associates with free 30S ribosomal subunits (but not with 30S subunits that are part of 70S ribosomes or polysomes). Required for efficient processing of 16S rRNA. May interact with the 5'-terminal helix region of 16S rRNA.</text>
</comment>
<gene>
    <name evidence="2" type="primary">rbfA</name>
    <name evidence="3" type="ORF">A2311_00265</name>
</gene>